<dbReference type="EMBL" id="LN879503">
    <property type="protein sequence ID" value="CUI18173.1"/>
    <property type="molecule type" value="Genomic_DNA"/>
</dbReference>
<evidence type="ECO:0000256" key="1">
    <source>
        <dbReference type="SAM" id="Coils"/>
    </source>
</evidence>
<dbReference type="AlphaFoldDB" id="A0A0U5JGE4"/>
<evidence type="ECO:0000313" key="2">
    <source>
        <dbReference type="EMBL" id="CUI18173.1"/>
    </source>
</evidence>
<keyword evidence="1" id="KW-0175">Coiled coil</keyword>
<dbReference type="KEGG" id="pnl:PNK_p0121"/>
<evidence type="ECO:0000313" key="3">
    <source>
        <dbReference type="Proteomes" id="UP000069902"/>
    </source>
</evidence>
<organism evidence="2 3">
    <name type="scientific">Candidatus Protochlamydia naegleriophila</name>
    <dbReference type="NCBI Taxonomy" id="389348"/>
    <lineage>
        <taxon>Bacteria</taxon>
        <taxon>Pseudomonadati</taxon>
        <taxon>Chlamydiota</taxon>
        <taxon>Chlamydiia</taxon>
        <taxon>Parachlamydiales</taxon>
        <taxon>Parachlamydiaceae</taxon>
        <taxon>Candidatus Protochlamydia</taxon>
    </lineage>
</organism>
<protein>
    <submittedName>
        <fullName evidence="2">Uncharacterized protein</fullName>
    </submittedName>
</protein>
<keyword evidence="3" id="KW-1185">Reference proteome</keyword>
<geneLocation type="plasmid" evidence="3">
    <name>pPNK</name>
</geneLocation>
<dbReference type="Proteomes" id="UP000069902">
    <property type="component" value="Plasmid pPNK"/>
</dbReference>
<accession>A0A0U5JGE4</accession>
<gene>
    <name evidence="2" type="ORF">PNK_p0121</name>
</gene>
<reference evidence="3" key="1">
    <citation type="submission" date="2015-09" db="EMBL/GenBank/DDBJ databases">
        <authorList>
            <person name="Bertelli C."/>
        </authorList>
    </citation>
    <scope>NUCLEOTIDE SEQUENCE [LARGE SCALE GENOMIC DNA]</scope>
    <source>
        <strain evidence="3">KNic</strain>
        <plasmid evidence="3">pPNK</plasmid>
    </source>
</reference>
<dbReference type="PATRIC" id="fig|389348.3.peg.2891"/>
<name>A0A0U5JGE4_9BACT</name>
<sequence>MLSSTVGSYGRTQVVVPEDELNELKTKMKGTLRSYLIHKKELETNLQKLSLHTQQKEQAEAELKLAKERALASQEKAKISKANLDTKTSVLITGLFAATFGKKIDPSKASEMVSQYCLDEAFTIEIEKKACHVISTSPFVQYLKANSDVKTCDFRRFATITDVKTLADYLQSSSSSVTSVIIKQSISANDKDILDKAASIKKTMKVQYA</sequence>
<feature type="coiled-coil region" evidence="1">
    <location>
        <begin position="39"/>
        <end position="76"/>
    </location>
</feature>
<dbReference type="RefSeq" id="WP_059062632.1">
    <property type="nucleotide sequence ID" value="NZ_LN879503.1"/>
</dbReference>
<proteinExistence type="predicted"/>
<dbReference type="InParanoid" id="A0A0U5JGE4"/>